<protein>
    <recommendedName>
        <fullName evidence="6">HIG1 domain-containing protein</fullName>
    </recommendedName>
</protein>
<evidence type="ECO:0000256" key="2">
    <source>
        <dbReference type="ARBA" id="ARBA00022692"/>
    </source>
</evidence>
<evidence type="ECO:0000313" key="7">
    <source>
        <dbReference type="EMBL" id="DAD34642.1"/>
    </source>
</evidence>
<name>A0A822YPY5_NELNU</name>
<keyword evidence="4" id="KW-0496">Mitochondrion</keyword>
<dbReference type="EMBL" id="DUZY01000004">
    <property type="protein sequence ID" value="DAD34642.1"/>
    <property type="molecule type" value="Genomic_DNA"/>
</dbReference>
<dbReference type="AlphaFoldDB" id="A0A822YPY5"/>
<gene>
    <name evidence="7" type="ORF">HUJ06_005282</name>
</gene>
<dbReference type="PANTHER" id="PTHR12297:SF3">
    <property type="entry name" value="HIG1 DOMAIN FAMILY MEMBER 1A"/>
    <property type="match status" value="1"/>
</dbReference>
<evidence type="ECO:0000313" key="8">
    <source>
        <dbReference type="Proteomes" id="UP000607653"/>
    </source>
</evidence>
<dbReference type="GO" id="GO:0031966">
    <property type="term" value="C:mitochondrial membrane"/>
    <property type="evidence" value="ECO:0007669"/>
    <property type="project" value="UniProtKB-SubCell"/>
</dbReference>
<keyword evidence="2" id="KW-0812">Transmembrane</keyword>
<evidence type="ECO:0000259" key="6">
    <source>
        <dbReference type="Pfam" id="PF04588"/>
    </source>
</evidence>
<evidence type="ECO:0000256" key="1">
    <source>
        <dbReference type="ARBA" id="ARBA00004325"/>
    </source>
</evidence>
<dbReference type="PANTHER" id="PTHR12297">
    <property type="entry name" value="HYPOXIA-INDUCBILE GENE 1 HIG1 -RELATED"/>
    <property type="match status" value="1"/>
</dbReference>
<feature type="domain" description="HIG1" evidence="6">
    <location>
        <begin position="22"/>
        <end position="56"/>
    </location>
</feature>
<keyword evidence="5" id="KW-0472">Membrane</keyword>
<organism evidence="7 8">
    <name type="scientific">Nelumbo nucifera</name>
    <name type="common">Sacred lotus</name>
    <dbReference type="NCBI Taxonomy" id="4432"/>
    <lineage>
        <taxon>Eukaryota</taxon>
        <taxon>Viridiplantae</taxon>
        <taxon>Streptophyta</taxon>
        <taxon>Embryophyta</taxon>
        <taxon>Tracheophyta</taxon>
        <taxon>Spermatophyta</taxon>
        <taxon>Magnoliopsida</taxon>
        <taxon>Proteales</taxon>
        <taxon>Nelumbonaceae</taxon>
        <taxon>Nelumbo</taxon>
    </lineage>
</organism>
<comment type="subcellular location">
    <subcellularLocation>
        <location evidence="1">Mitochondrion membrane</location>
    </subcellularLocation>
</comment>
<dbReference type="InterPro" id="IPR007667">
    <property type="entry name" value="Hypoxia_induced_domain"/>
</dbReference>
<evidence type="ECO:0000256" key="5">
    <source>
        <dbReference type="ARBA" id="ARBA00023136"/>
    </source>
</evidence>
<dbReference type="InterPro" id="IPR050355">
    <property type="entry name" value="RCF1"/>
</dbReference>
<dbReference type="Proteomes" id="UP000607653">
    <property type="component" value="Unassembled WGS sequence"/>
</dbReference>
<reference evidence="7 8" key="1">
    <citation type="journal article" date="2020" name="Mol. Biol. Evol.">
        <title>Distinct Expression and Methylation Patterns for Genes with Different Fates following a Single Whole-Genome Duplication in Flowering Plants.</title>
        <authorList>
            <person name="Shi T."/>
            <person name="Rahmani R.S."/>
            <person name="Gugger P.F."/>
            <person name="Wang M."/>
            <person name="Li H."/>
            <person name="Zhang Y."/>
            <person name="Li Z."/>
            <person name="Wang Q."/>
            <person name="Van de Peer Y."/>
            <person name="Marchal K."/>
            <person name="Chen J."/>
        </authorList>
    </citation>
    <scope>NUCLEOTIDE SEQUENCE [LARGE SCALE GENOMIC DNA]</scope>
    <source>
        <tissue evidence="7">Leaf</tissue>
    </source>
</reference>
<evidence type="ECO:0000256" key="4">
    <source>
        <dbReference type="ARBA" id="ARBA00023128"/>
    </source>
</evidence>
<keyword evidence="3" id="KW-1133">Transmembrane helix</keyword>
<dbReference type="Pfam" id="PF04588">
    <property type="entry name" value="HIG_1_N"/>
    <property type="match status" value="1"/>
</dbReference>
<accession>A0A822YPY5</accession>
<proteinExistence type="predicted"/>
<keyword evidence="8" id="KW-1185">Reference proteome</keyword>
<sequence>MEKISISDSELECLFNEKRCTKNPLVPIGELLTGVFIAGLITSRQGNSQLGQKIMKRGCIRCHSCSNGWNYISAIRVHTTAS</sequence>
<evidence type="ECO:0000256" key="3">
    <source>
        <dbReference type="ARBA" id="ARBA00022989"/>
    </source>
</evidence>
<comment type="caution">
    <text evidence="7">The sequence shown here is derived from an EMBL/GenBank/DDBJ whole genome shotgun (WGS) entry which is preliminary data.</text>
</comment>